<accession>A0ABR9WJD5</accession>
<dbReference type="Proteomes" id="UP000634134">
    <property type="component" value="Unassembled WGS sequence"/>
</dbReference>
<dbReference type="Gene3D" id="3.10.490.10">
    <property type="entry name" value="Gamma-glutamyl cyclotransferase-like"/>
    <property type="match status" value="1"/>
</dbReference>
<evidence type="ECO:0000313" key="2">
    <source>
        <dbReference type="Proteomes" id="UP000634134"/>
    </source>
</evidence>
<proteinExistence type="predicted"/>
<keyword evidence="2" id="KW-1185">Reference proteome</keyword>
<protein>
    <recommendedName>
        <fullName evidence="3">Histone deacetylase</fullName>
    </recommendedName>
</protein>
<evidence type="ECO:0008006" key="3">
    <source>
        <dbReference type="Google" id="ProtNLM"/>
    </source>
</evidence>
<reference evidence="2" key="1">
    <citation type="submission" date="2023-07" db="EMBL/GenBank/DDBJ databases">
        <title>Dyadobacter sp. nov 'subterranea' isolated from contaminted grondwater.</title>
        <authorList>
            <person name="Szabo I."/>
            <person name="Al-Omari J."/>
            <person name="Szerdahelyi S.G."/>
            <person name="Rado J."/>
        </authorList>
    </citation>
    <scope>NUCLEOTIDE SEQUENCE [LARGE SCALE GENOMIC DNA]</scope>
    <source>
        <strain evidence="2">UP-52</strain>
    </source>
</reference>
<gene>
    <name evidence="1" type="ORF">IEE83_26900</name>
</gene>
<sequence>MTNLDDKVWYACYGSNILEERFLCYIRGGQPNGSKKNYEGCSDKTLPADSEDFYICSELYFARKSKSWDNGGVAFVKTIFDPQIKTIGRLYLVTKGQLIDIAKQETGTENNLVINFDAATRDGAYIFKKASWYGNLVYLGKQYGYQIFTLTSENDLQPLSKPSKDYLKTISLGIKEVYNFNDQTILEYLNTKGGIVGNYSDQELLEIII</sequence>
<dbReference type="EMBL" id="JACYGY010000002">
    <property type="protein sequence ID" value="MBE9465527.1"/>
    <property type="molecule type" value="Genomic_DNA"/>
</dbReference>
<comment type="caution">
    <text evidence="1">The sequence shown here is derived from an EMBL/GenBank/DDBJ whole genome shotgun (WGS) entry which is preliminary data.</text>
</comment>
<organism evidence="1 2">
    <name type="scientific">Dyadobacter subterraneus</name>
    <dbReference type="NCBI Taxonomy" id="2773304"/>
    <lineage>
        <taxon>Bacteria</taxon>
        <taxon>Pseudomonadati</taxon>
        <taxon>Bacteroidota</taxon>
        <taxon>Cytophagia</taxon>
        <taxon>Cytophagales</taxon>
        <taxon>Spirosomataceae</taxon>
        <taxon>Dyadobacter</taxon>
    </lineage>
</organism>
<evidence type="ECO:0000313" key="1">
    <source>
        <dbReference type="EMBL" id="MBE9465527.1"/>
    </source>
</evidence>
<name>A0ABR9WJD5_9BACT</name>
<dbReference type="RefSeq" id="WP_194123843.1">
    <property type="nucleotide sequence ID" value="NZ_JACYGY010000002.1"/>
</dbReference>